<keyword evidence="1" id="KW-0689">Ribosomal protein</keyword>
<dbReference type="PANTHER" id="PTHR33988:SF3">
    <property type="entry name" value="ENDORIBONUCLEASE TOXIN CHPB-RELATED"/>
    <property type="match status" value="1"/>
</dbReference>
<proteinExistence type="predicted"/>
<keyword evidence="1" id="KW-0687">Ribonucleoprotein</keyword>
<dbReference type="SUPFAM" id="SSF50118">
    <property type="entry name" value="Cell growth inhibitor/plasmid maintenance toxic component"/>
    <property type="match status" value="1"/>
</dbReference>
<dbReference type="GO" id="GO:0003677">
    <property type="term" value="F:DNA binding"/>
    <property type="evidence" value="ECO:0007669"/>
    <property type="project" value="InterPro"/>
</dbReference>
<name>A0A0P9PXV4_PSEA0</name>
<dbReference type="InterPro" id="IPR011067">
    <property type="entry name" value="Plasmid_toxin/cell-grow_inhib"/>
</dbReference>
<dbReference type="Pfam" id="PF02452">
    <property type="entry name" value="PemK_toxin"/>
    <property type="match status" value="1"/>
</dbReference>
<dbReference type="EMBL" id="LJQG01000065">
    <property type="protein sequence ID" value="KPX22585.1"/>
    <property type="molecule type" value="Genomic_DNA"/>
</dbReference>
<sequence length="120" mass="13255">MVRRPPSVPGRGEIWHLNFDPSTGREMLGEHYCLVLSKREFNDSFGLALVCPVSQGAAQNARDQGFLVTLMGSGAHTQGNIHSHQVRTLDWRARKAGFKEKAPADIVQQVLDCVGTLLEE</sequence>
<dbReference type="GO" id="GO:0006402">
    <property type="term" value="P:mRNA catabolic process"/>
    <property type="evidence" value="ECO:0007669"/>
    <property type="project" value="TreeGrafter"/>
</dbReference>
<evidence type="ECO:0000313" key="1">
    <source>
        <dbReference type="EMBL" id="KPX22585.1"/>
    </source>
</evidence>
<dbReference type="AlphaFoldDB" id="A0A0P9PXV4"/>
<dbReference type="GO" id="GO:0016075">
    <property type="term" value="P:rRNA catabolic process"/>
    <property type="evidence" value="ECO:0007669"/>
    <property type="project" value="TreeGrafter"/>
</dbReference>
<dbReference type="Proteomes" id="UP000050346">
    <property type="component" value="Unassembled WGS sequence"/>
</dbReference>
<comment type="caution">
    <text evidence="1">The sequence shown here is derived from an EMBL/GenBank/DDBJ whole genome shotgun (WGS) entry which is preliminary data.</text>
</comment>
<dbReference type="RefSeq" id="WP_044325099.1">
    <property type="nucleotide sequence ID" value="NZ_JYHG01000191.1"/>
</dbReference>
<dbReference type="PANTHER" id="PTHR33988">
    <property type="entry name" value="ENDORIBONUCLEASE MAZF-RELATED"/>
    <property type="match status" value="1"/>
</dbReference>
<dbReference type="GO" id="GO:0005840">
    <property type="term" value="C:ribosome"/>
    <property type="evidence" value="ECO:0007669"/>
    <property type="project" value="UniProtKB-KW"/>
</dbReference>
<dbReference type="Gene3D" id="2.30.30.110">
    <property type="match status" value="1"/>
</dbReference>
<reference evidence="1 2" key="1">
    <citation type="submission" date="2015-09" db="EMBL/GenBank/DDBJ databases">
        <title>Genome announcement of multiple Pseudomonas syringae strains.</title>
        <authorList>
            <person name="Thakur S."/>
            <person name="Wang P.W."/>
            <person name="Gong Y."/>
            <person name="Weir B.S."/>
            <person name="Guttman D.S."/>
        </authorList>
    </citation>
    <scope>NUCLEOTIDE SEQUENCE [LARGE SCALE GENOMIC DNA]</scope>
    <source>
        <strain evidence="1 2">ICMP9150</strain>
    </source>
</reference>
<dbReference type="InterPro" id="IPR003477">
    <property type="entry name" value="PemK-like"/>
</dbReference>
<organism evidence="1 2">
    <name type="scientific">Pseudomonas amygdali pv. dendropanacis</name>
    <dbReference type="NCBI Taxonomy" id="235272"/>
    <lineage>
        <taxon>Bacteria</taxon>
        <taxon>Pseudomonadati</taxon>
        <taxon>Pseudomonadota</taxon>
        <taxon>Gammaproteobacteria</taxon>
        <taxon>Pseudomonadales</taxon>
        <taxon>Pseudomonadaceae</taxon>
        <taxon>Pseudomonas</taxon>
        <taxon>Pseudomonas amygdali</taxon>
    </lineage>
</organism>
<protein>
    <submittedName>
        <fullName evidence="1">30S ribosomal protein S17</fullName>
    </submittedName>
</protein>
<dbReference type="PATRIC" id="fig|235272.12.peg.4700"/>
<dbReference type="GO" id="GO:0004521">
    <property type="term" value="F:RNA endonuclease activity"/>
    <property type="evidence" value="ECO:0007669"/>
    <property type="project" value="TreeGrafter"/>
</dbReference>
<evidence type="ECO:0000313" key="2">
    <source>
        <dbReference type="Proteomes" id="UP000050346"/>
    </source>
</evidence>
<gene>
    <name evidence="1" type="ORF">ALO71_200094</name>
</gene>
<accession>A0A0P9PXV4</accession>